<proteinExistence type="predicted"/>
<keyword evidence="5 9" id="KW-0274">FAD</keyword>
<keyword evidence="7" id="KW-0642">Proline metabolism</keyword>
<feature type="binding site" evidence="9">
    <location>
        <begin position="193"/>
        <end position="195"/>
    </location>
    <ligand>
        <name>FAD</name>
        <dbReference type="ChEBI" id="CHEBI:57692"/>
    </ligand>
</feature>
<accession>Q9KBI8</accession>
<sequence>MNKTQAQVSHALKSLARKEEWKHRLQQSEELHDILLKAANRYVAGEKRSDGLAIARKLQAKGYGISLENIGENTKLLAQCREAKMEFDQLIEDVGAIAPGQTVSFDLSHIGLSYQFDTAYGHLIELAEKANEHEVTLMISMEESTKTDQILAVYRQAAELYSNIGITLQAHLFRTPDDLRKLVQLPGKIRIVKGAYQEPSHLAMERSDYLNNRYLELVDHLVSTNHPVSVATHDQKLLEEMERRQFLQSTDVEIEMLYGIQPSQLKLFKEKGYQTRVYLTYGHEWFLYLCHRLAEYPENIYTALIDIINPSLPKVDDMY</sequence>
<dbReference type="GO" id="GO:0000166">
    <property type="term" value="F:nucleotide binding"/>
    <property type="evidence" value="ECO:0007669"/>
    <property type="project" value="UniProtKB-KW"/>
</dbReference>
<dbReference type="STRING" id="272558.gene:10727837"/>
<comment type="cofactor">
    <cofactor evidence="9">
        <name>FAD</name>
        <dbReference type="ChEBI" id="CHEBI:57692"/>
    </cofactor>
    <text evidence="9">Binds 1 FAD per subunit.</text>
</comment>
<evidence type="ECO:0000256" key="2">
    <source>
        <dbReference type="ARBA" id="ARBA00012695"/>
    </source>
</evidence>
<evidence type="ECO:0000256" key="7">
    <source>
        <dbReference type="ARBA" id="ARBA00023062"/>
    </source>
</evidence>
<evidence type="ECO:0000256" key="9">
    <source>
        <dbReference type="PIRSR" id="PIRSR000196-2"/>
    </source>
</evidence>
<name>Q9KBI8_HALH5</name>
<keyword evidence="4 9" id="KW-0547">Nucleotide-binding</keyword>
<dbReference type="PIRSF" id="PIRSF000196">
    <property type="entry name" value="Pro_dehydrog"/>
    <property type="match status" value="1"/>
</dbReference>
<organism evidence="11 12">
    <name type="scientific">Halalkalibacterium halodurans (strain ATCC BAA-125 / DSM 18197 / FERM 7344 / JCM 9153 / C-125)</name>
    <name type="common">Bacillus halodurans</name>
    <dbReference type="NCBI Taxonomy" id="272558"/>
    <lineage>
        <taxon>Bacteria</taxon>
        <taxon>Bacillati</taxon>
        <taxon>Bacillota</taxon>
        <taxon>Bacilli</taxon>
        <taxon>Bacillales</taxon>
        <taxon>Bacillaceae</taxon>
        <taxon>Halalkalibacterium (ex Joshi et al. 2022)</taxon>
    </lineage>
</organism>
<dbReference type="RefSeq" id="WP_010898098.1">
    <property type="nucleotide sequence ID" value="NC_002570.2"/>
</dbReference>
<feature type="binding site" evidence="9">
    <location>
        <begin position="232"/>
        <end position="233"/>
    </location>
    <ligand>
        <name>FAD</name>
        <dbReference type="ChEBI" id="CHEBI:57692"/>
    </ligand>
</feature>
<dbReference type="KEGG" id="bha:BH1939"/>
<dbReference type="EC" id="1.5.5.2" evidence="2"/>
<evidence type="ECO:0000256" key="6">
    <source>
        <dbReference type="ARBA" id="ARBA00023002"/>
    </source>
</evidence>
<dbReference type="OrthoDB" id="9773461at2"/>
<protein>
    <recommendedName>
        <fullName evidence="2">proline dehydrogenase</fullName>
        <ecNumber evidence="2">1.5.5.2</ecNumber>
    </recommendedName>
</protein>
<feature type="binding site" evidence="9">
    <location>
        <position position="169"/>
    </location>
    <ligand>
        <name>FAD</name>
        <dbReference type="ChEBI" id="CHEBI:57692"/>
    </ligand>
</feature>
<dbReference type="InterPro" id="IPR002872">
    <property type="entry name" value="Proline_DH_dom"/>
</dbReference>
<dbReference type="InterPro" id="IPR015659">
    <property type="entry name" value="Proline_oxidase"/>
</dbReference>
<keyword evidence="12" id="KW-1185">Reference proteome</keyword>
<dbReference type="HOGENOM" id="CLU_061158_0_0_9"/>
<evidence type="ECO:0000259" key="10">
    <source>
        <dbReference type="Pfam" id="PF01619"/>
    </source>
</evidence>
<dbReference type="GO" id="GO:0010133">
    <property type="term" value="P:L-proline catabolic process to L-glutamate"/>
    <property type="evidence" value="ECO:0007669"/>
    <property type="project" value="UniProtKB-UniPathway"/>
</dbReference>
<evidence type="ECO:0000313" key="12">
    <source>
        <dbReference type="Proteomes" id="UP000001258"/>
    </source>
</evidence>
<reference evidence="11 12" key="1">
    <citation type="journal article" date="2000" name="Nucleic Acids Res.">
        <title>Complete genome sequence of the alkaliphilic bacterium Bacillus halodurans and genomic sequence comparison with Bacillus subtilis.</title>
        <authorList>
            <person name="Takami H."/>
            <person name="Nakasone K."/>
            <person name="Takaki Y."/>
            <person name="Maeno G."/>
            <person name="Sasaki R."/>
            <person name="Masui N."/>
            <person name="Fuji F."/>
            <person name="Hirama C."/>
            <person name="Nakamura Y."/>
            <person name="Ogasawara N."/>
            <person name="Kuhara S."/>
            <person name="Horikoshi K."/>
        </authorList>
    </citation>
    <scope>NUCLEOTIDE SEQUENCE [LARGE SCALE GENOMIC DNA]</scope>
    <source>
        <strain evidence="12">ATCC BAA-125 / DSM 18197 / FERM 7344 / JCM 9153 / C-125</strain>
    </source>
</reference>
<evidence type="ECO:0000256" key="5">
    <source>
        <dbReference type="ARBA" id="ARBA00022827"/>
    </source>
</evidence>
<dbReference type="GO" id="GO:0004657">
    <property type="term" value="F:proline dehydrogenase activity"/>
    <property type="evidence" value="ECO:0007669"/>
    <property type="project" value="UniProtKB-EC"/>
</dbReference>
<evidence type="ECO:0000256" key="3">
    <source>
        <dbReference type="ARBA" id="ARBA00022630"/>
    </source>
</evidence>
<dbReference type="EMBL" id="BA000004">
    <property type="protein sequence ID" value="BAB05658.1"/>
    <property type="molecule type" value="Genomic_DNA"/>
</dbReference>
<evidence type="ECO:0000256" key="8">
    <source>
        <dbReference type="ARBA" id="ARBA00048779"/>
    </source>
</evidence>
<dbReference type="SUPFAM" id="SSF51730">
    <property type="entry name" value="FAD-linked oxidoreductase"/>
    <property type="match status" value="1"/>
</dbReference>
<evidence type="ECO:0000256" key="4">
    <source>
        <dbReference type="ARBA" id="ARBA00022741"/>
    </source>
</evidence>
<dbReference type="PIR" id="C83892">
    <property type="entry name" value="C83892"/>
</dbReference>
<keyword evidence="3" id="KW-0285">Flavoprotein</keyword>
<dbReference type="PANTHER" id="PTHR13914">
    <property type="entry name" value="PROLINE OXIDASE"/>
    <property type="match status" value="1"/>
</dbReference>
<keyword evidence="6" id="KW-0560">Oxidoreductase</keyword>
<dbReference type="InterPro" id="IPR008219">
    <property type="entry name" value="PRODH_bac_arc"/>
</dbReference>
<dbReference type="PANTHER" id="PTHR13914:SF0">
    <property type="entry name" value="PROLINE DEHYDROGENASE 1, MITOCHONDRIAL"/>
    <property type="match status" value="1"/>
</dbReference>
<dbReference type="UniPathway" id="UPA00261">
    <property type="reaction ID" value="UER00373"/>
</dbReference>
<evidence type="ECO:0000313" key="11">
    <source>
        <dbReference type="EMBL" id="BAB05658.1"/>
    </source>
</evidence>
<dbReference type="Proteomes" id="UP000001258">
    <property type="component" value="Chromosome"/>
</dbReference>
<evidence type="ECO:0000256" key="1">
    <source>
        <dbReference type="ARBA" id="ARBA00004739"/>
    </source>
</evidence>
<dbReference type="Pfam" id="PF01619">
    <property type="entry name" value="Pro_dh"/>
    <property type="match status" value="1"/>
</dbReference>
<comment type="catalytic activity">
    <reaction evidence="8">
        <text>L-proline + a quinone = (S)-1-pyrroline-5-carboxylate + a quinol + H(+)</text>
        <dbReference type="Rhea" id="RHEA:23784"/>
        <dbReference type="ChEBI" id="CHEBI:15378"/>
        <dbReference type="ChEBI" id="CHEBI:17388"/>
        <dbReference type="ChEBI" id="CHEBI:24646"/>
        <dbReference type="ChEBI" id="CHEBI:60039"/>
        <dbReference type="ChEBI" id="CHEBI:132124"/>
        <dbReference type="EC" id="1.5.5.2"/>
    </reaction>
</comment>
<dbReference type="InterPro" id="IPR029041">
    <property type="entry name" value="FAD-linked_oxidoreductase-like"/>
</dbReference>
<feature type="domain" description="Proline dehydrogenase" evidence="10">
    <location>
        <begin position="55"/>
        <end position="295"/>
    </location>
</feature>
<feature type="binding site" evidence="9">
    <location>
        <position position="141"/>
    </location>
    <ligand>
        <name>FAD</name>
        <dbReference type="ChEBI" id="CHEBI:57692"/>
    </ligand>
</feature>
<dbReference type="eggNOG" id="COG0506">
    <property type="taxonomic scope" value="Bacteria"/>
</dbReference>
<gene>
    <name evidence="11" type="ordered locus">BH1939</name>
</gene>
<dbReference type="AlphaFoldDB" id="Q9KBI8"/>
<dbReference type="Gene3D" id="3.20.20.220">
    <property type="match status" value="1"/>
</dbReference>
<comment type="pathway">
    <text evidence="1">Amino-acid degradation; L-proline degradation into L-glutamate; L-glutamate from L-proline: step 1/2.</text>
</comment>